<reference evidence="2 3" key="1">
    <citation type="submission" date="2019-09" db="EMBL/GenBank/DDBJ databases">
        <title>The hologenome of the rock-dwelling lichen Lasallia pustulata.</title>
        <authorList>
            <person name="Greshake Tzovaras B."/>
            <person name="Segers F."/>
            <person name="Bicker A."/>
            <person name="Dal Grande F."/>
            <person name="Otte J."/>
            <person name="Hankeln T."/>
            <person name="Schmitt I."/>
            <person name="Ebersberger I."/>
        </authorList>
    </citation>
    <scope>NUCLEOTIDE SEQUENCE [LARGE SCALE GENOMIC DNA]</scope>
    <source>
        <strain evidence="2">A1-1</strain>
    </source>
</reference>
<protein>
    <submittedName>
        <fullName evidence="2">Uncharacterized protein</fullName>
    </submittedName>
</protein>
<evidence type="ECO:0000256" key="1">
    <source>
        <dbReference type="SAM" id="MobiDB-lite"/>
    </source>
</evidence>
<accession>A0A5M8Q1J3</accession>
<feature type="region of interest" description="Disordered" evidence="1">
    <location>
        <begin position="37"/>
        <end position="63"/>
    </location>
</feature>
<organism evidence="2 3">
    <name type="scientific">Lasallia pustulata</name>
    <dbReference type="NCBI Taxonomy" id="136370"/>
    <lineage>
        <taxon>Eukaryota</taxon>
        <taxon>Fungi</taxon>
        <taxon>Dikarya</taxon>
        <taxon>Ascomycota</taxon>
        <taxon>Pezizomycotina</taxon>
        <taxon>Lecanoromycetes</taxon>
        <taxon>OSLEUM clade</taxon>
        <taxon>Umbilicariomycetidae</taxon>
        <taxon>Umbilicariales</taxon>
        <taxon>Umbilicariaceae</taxon>
        <taxon>Lasallia</taxon>
    </lineage>
</organism>
<dbReference type="EMBL" id="VXIT01000002">
    <property type="protein sequence ID" value="KAA6414826.1"/>
    <property type="molecule type" value="Genomic_DNA"/>
</dbReference>
<gene>
    <name evidence="2" type="ORF">FRX48_01576</name>
</gene>
<dbReference type="AlphaFoldDB" id="A0A5M8Q1J3"/>
<name>A0A5M8Q1J3_9LECA</name>
<feature type="compositionally biased region" description="Polar residues" evidence="1">
    <location>
        <begin position="51"/>
        <end position="63"/>
    </location>
</feature>
<evidence type="ECO:0000313" key="2">
    <source>
        <dbReference type="EMBL" id="KAA6414826.1"/>
    </source>
</evidence>
<dbReference type="Proteomes" id="UP000324767">
    <property type="component" value="Unassembled WGS sequence"/>
</dbReference>
<sequence>MDTDALAKRHALPVLDKKNQKQWFELAITLLKSKGSEHAAQAKGSEDSSKDSSTTNYSPIIKY</sequence>
<proteinExistence type="predicted"/>
<evidence type="ECO:0000313" key="3">
    <source>
        <dbReference type="Proteomes" id="UP000324767"/>
    </source>
</evidence>
<comment type="caution">
    <text evidence="2">The sequence shown here is derived from an EMBL/GenBank/DDBJ whole genome shotgun (WGS) entry which is preliminary data.</text>
</comment>